<name>X1U2Z2_9ZZZZ</name>
<sequence>MEEEERKEITKMIEGGKGKIEEIEIIEQCIREAFETGRIEEKDYYSLLLNCKK</sequence>
<organism evidence="1">
    <name type="scientific">marine sediment metagenome</name>
    <dbReference type="NCBI Taxonomy" id="412755"/>
    <lineage>
        <taxon>unclassified sequences</taxon>
        <taxon>metagenomes</taxon>
        <taxon>ecological metagenomes</taxon>
    </lineage>
</organism>
<reference evidence="1" key="1">
    <citation type="journal article" date="2014" name="Front. Microbiol.">
        <title>High frequency of phylogenetically diverse reductive dehalogenase-homologous genes in deep subseafloor sedimentary metagenomes.</title>
        <authorList>
            <person name="Kawai M."/>
            <person name="Futagami T."/>
            <person name="Toyoda A."/>
            <person name="Takaki Y."/>
            <person name="Nishi S."/>
            <person name="Hori S."/>
            <person name="Arai W."/>
            <person name="Tsubouchi T."/>
            <person name="Morono Y."/>
            <person name="Uchiyama I."/>
            <person name="Ito T."/>
            <person name="Fujiyama A."/>
            <person name="Inagaki F."/>
            <person name="Takami H."/>
        </authorList>
    </citation>
    <scope>NUCLEOTIDE SEQUENCE</scope>
    <source>
        <strain evidence="1">Expedition CK06-06</strain>
    </source>
</reference>
<protein>
    <submittedName>
        <fullName evidence="1">Uncharacterized protein</fullName>
    </submittedName>
</protein>
<dbReference type="AlphaFoldDB" id="X1U2Z2"/>
<dbReference type="EMBL" id="BARW01006150">
    <property type="protein sequence ID" value="GAI86669.1"/>
    <property type="molecule type" value="Genomic_DNA"/>
</dbReference>
<evidence type="ECO:0000313" key="1">
    <source>
        <dbReference type="EMBL" id="GAI86669.1"/>
    </source>
</evidence>
<gene>
    <name evidence="1" type="ORF">S12H4_12894</name>
</gene>
<comment type="caution">
    <text evidence="1">The sequence shown here is derived from an EMBL/GenBank/DDBJ whole genome shotgun (WGS) entry which is preliminary data.</text>
</comment>
<proteinExistence type="predicted"/>
<accession>X1U2Z2</accession>